<dbReference type="InterPro" id="IPR027417">
    <property type="entry name" value="P-loop_NTPase"/>
</dbReference>
<keyword evidence="14" id="KW-0234">DNA repair</keyword>
<feature type="region of interest" description="Disordered" evidence="18">
    <location>
        <begin position="931"/>
        <end position="953"/>
    </location>
</feature>
<dbReference type="CDD" id="cd01389">
    <property type="entry name" value="HMG-box_ROX1-like"/>
    <property type="match status" value="1"/>
</dbReference>
<evidence type="ECO:0000256" key="1">
    <source>
        <dbReference type="ARBA" id="ARBA00004123"/>
    </source>
</evidence>
<name>A0A5N6JZE4_MONLA</name>
<dbReference type="Gene3D" id="1.10.30.10">
    <property type="entry name" value="High mobility group box domain"/>
    <property type="match status" value="1"/>
</dbReference>
<evidence type="ECO:0000256" key="15">
    <source>
        <dbReference type="ARBA" id="ARBA00023242"/>
    </source>
</evidence>
<keyword evidence="5" id="KW-0227">DNA damage</keyword>
<keyword evidence="15 17" id="KW-0539">Nucleus</keyword>
<keyword evidence="9" id="KW-0156">Chromatin regulator</keyword>
<keyword evidence="21" id="KW-1185">Reference proteome</keyword>
<dbReference type="EC" id="3.6.4.12" evidence="3"/>
<feature type="compositionally biased region" description="Basic and acidic residues" evidence="18">
    <location>
        <begin position="810"/>
        <end position="824"/>
    </location>
</feature>
<evidence type="ECO:0000313" key="20">
    <source>
        <dbReference type="EMBL" id="KAB8294890.1"/>
    </source>
</evidence>
<evidence type="ECO:0000256" key="3">
    <source>
        <dbReference type="ARBA" id="ARBA00012551"/>
    </source>
</evidence>
<comment type="caution">
    <text evidence="20">The sequence shown here is derived from an EMBL/GenBank/DDBJ whole genome shotgun (WGS) entry which is preliminary data.</text>
</comment>
<dbReference type="Pfam" id="PF00505">
    <property type="entry name" value="HMG_box"/>
    <property type="match status" value="1"/>
</dbReference>
<feature type="region of interest" description="Disordered" evidence="18">
    <location>
        <begin position="686"/>
        <end position="712"/>
    </location>
</feature>
<dbReference type="InterPro" id="IPR027238">
    <property type="entry name" value="RuvB-like"/>
</dbReference>
<keyword evidence="8" id="KW-0067">ATP-binding</keyword>
<dbReference type="AlphaFoldDB" id="A0A5N6JZE4"/>
<dbReference type="Pfam" id="PF06068">
    <property type="entry name" value="TIP49"/>
    <property type="match status" value="1"/>
</dbReference>
<accession>A0A5N6JZE4</accession>
<dbReference type="SUPFAM" id="SSF47095">
    <property type="entry name" value="HMG-box"/>
    <property type="match status" value="1"/>
</dbReference>
<dbReference type="InterPro" id="IPR041048">
    <property type="entry name" value="RuvB-like_C"/>
</dbReference>
<dbReference type="GO" id="GO:0003690">
    <property type="term" value="F:double-stranded DNA binding"/>
    <property type="evidence" value="ECO:0007669"/>
    <property type="project" value="UniProtKB-ARBA"/>
</dbReference>
<feature type="DNA-binding region" description="HMG box" evidence="17">
    <location>
        <begin position="500"/>
        <end position="568"/>
    </location>
</feature>
<dbReference type="SMART" id="SM00382">
    <property type="entry name" value="AAA"/>
    <property type="match status" value="1"/>
</dbReference>
<dbReference type="Gene3D" id="3.40.50.300">
    <property type="entry name" value="P-loop containing nucleotide triphosphate hydrolases"/>
    <property type="match status" value="1"/>
</dbReference>
<dbReference type="GO" id="GO:0005524">
    <property type="term" value="F:ATP binding"/>
    <property type="evidence" value="ECO:0007669"/>
    <property type="project" value="UniProtKB-KW"/>
</dbReference>
<dbReference type="Pfam" id="PF17856">
    <property type="entry name" value="TIP49_C"/>
    <property type="match status" value="1"/>
</dbReference>
<feature type="region of interest" description="Disordered" evidence="18">
    <location>
        <begin position="1"/>
        <end position="30"/>
    </location>
</feature>
<dbReference type="GO" id="GO:0003678">
    <property type="term" value="F:DNA helicase activity"/>
    <property type="evidence" value="ECO:0007669"/>
    <property type="project" value="UniProtKB-EC"/>
</dbReference>
<evidence type="ECO:0000256" key="18">
    <source>
        <dbReference type="SAM" id="MobiDB-lite"/>
    </source>
</evidence>
<comment type="subcellular location">
    <subcellularLocation>
        <location evidence="1">Nucleus</location>
    </subcellularLocation>
</comment>
<dbReference type="GO" id="GO:0006325">
    <property type="term" value="P:chromatin organization"/>
    <property type="evidence" value="ECO:0007669"/>
    <property type="project" value="UniProtKB-KW"/>
</dbReference>
<dbReference type="InterPro" id="IPR042487">
    <property type="entry name" value="RuvBL1/2_DNA/RNA_bd_dom"/>
</dbReference>
<keyword evidence="11 17" id="KW-0238">DNA-binding</keyword>
<feature type="region of interest" description="Disordered" evidence="18">
    <location>
        <begin position="993"/>
        <end position="1029"/>
    </location>
</feature>
<feature type="domain" description="HMG box" evidence="19">
    <location>
        <begin position="500"/>
        <end position="568"/>
    </location>
</feature>
<proteinExistence type="inferred from homology"/>
<protein>
    <recommendedName>
        <fullName evidence="3">DNA helicase</fullName>
        <ecNumber evidence="3">3.6.4.12</ecNumber>
    </recommendedName>
</protein>
<organism evidence="20 21">
    <name type="scientific">Monilinia laxa</name>
    <name type="common">Brown rot fungus</name>
    <name type="synonym">Sclerotinia laxa</name>
    <dbReference type="NCBI Taxonomy" id="61186"/>
    <lineage>
        <taxon>Eukaryota</taxon>
        <taxon>Fungi</taxon>
        <taxon>Dikarya</taxon>
        <taxon>Ascomycota</taxon>
        <taxon>Pezizomycotina</taxon>
        <taxon>Leotiomycetes</taxon>
        <taxon>Helotiales</taxon>
        <taxon>Sclerotiniaceae</taxon>
        <taxon>Monilinia</taxon>
    </lineage>
</organism>
<gene>
    <name evidence="20" type="ORF">EYC80_006850</name>
</gene>
<dbReference type="SUPFAM" id="SSF52540">
    <property type="entry name" value="P-loop containing nucleoside triphosphate hydrolases"/>
    <property type="match status" value="1"/>
</dbReference>
<feature type="compositionally biased region" description="Low complexity" evidence="18">
    <location>
        <begin position="993"/>
        <end position="1022"/>
    </location>
</feature>
<evidence type="ECO:0000256" key="12">
    <source>
        <dbReference type="ARBA" id="ARBA00023159"/>
    </source>
</evidence>
<dbReference type="GO" id="GO:0006281">
    <property type="term" value="P:DNA repair"/>
    <property type="evidence" value="ECO:0007669"/>
    <property type="project" value="UniProtKB-KW"/>
</dbReference>
<dbReference type="SMART" id="SM00398">
    <property type="entry name" value="HMG"/>
    <property type="match status" value="1"/>
</dbReference>
<sequence length="1061" mass="117330">MVNLSDVKGNSRDNRTSSHTHIKGLGLRNDGTAERQAGGFVGQTSAREACGVVVDLIRSQKMAGRAILLAGGPGTGKTALALAISQELGTKVPFCPIVASEIYSTEVKKTEALMENFRRAIGLKVRETKEVYEGEVTELTPEEAENPLGSYGKTISTLLIGLKSAKGQKKLRLDPSIYEAIQKERVTVGDVIYIEANTGACKRVGRSDAYATEFDLEAEEYVPIPKGEVHKKKEIVQDVTLHDLDIANARPQGGQDIMSMMGQLMKPKMTEITEKLRAEINKVVNKYIDQGVAELVPGVLFIDEVHMLDIECFTYLNRALESTISPIVILASNRGMCTIRGTEDLISAHGIPSDLLARLLIIPTNAYEADEIKRILRIRVTVEGLAISDAALDKLTEHGSRISLRSAPRSPVSISTDSSRRNSLRTILPEKHSEPPTPVSPPAFDRLSRKRAASLDTESANQPRIGDLALVSASTSNSTSTISDTAATEQVCLCQPDPKIPRPRNAFILYRQHYQAQVVAQHPGLANPEISKIIGEQWREQAPSVKEEWKRLAEEEKQRHQRQYPNYRYQPRRAGKTVGNRPSTSNSDDPSRCPRCNGRYISTPSTPLASFTPAFGAAVPRSDRIIPQFGSSNQSQQSQQSQYQPQLGELERPRYLAQMPGSGRVDSPRVGPPPQQMVRRHQYPQALHTHHEHDQDLEMQSPSPDFKRRRFNNDPRVYPQPSPMAYSIPQQGFVRNQQIPMSAGPFRNPPQPLLASRPGVMGPPQSAPMRSSHMQQSIMPIYRNRTPTFDESLRLPPLQTQLSTPSSAHRPVERDARHENRESQARSIEAMVMTIPYMNKLTVLAKISPPLAAPGPTSPAQDIRGAVIAVEGVGNGLIMEVGDFIRGHLEKDASCVVRTWVTESSPGREFGEPRLDGDVDTEMRDVSAVKETGKEQMKEKGKERVREKDEEKHEMAMDLKDLRVKDEPADPFIEYLSTISQWHRNSSQITKFITSIPPSSPRSETSTTSSTARSSEASQSSTPHKKTPIALIPHGYSLTLSLAVDGYALEGDRRGGFNGFC</sequence>
<dbReference type="InterPro" id="IPR036910">
    <property type="entry name" value="HMG_box_dom_sf"/>
</dbReference>
<evidence type="ECO:0000256" key="6">
    <source>
        <dbReference type="ARBA" id="ARBA00022801"/>
    </source>
</evidence>
<keyword evidence="7" id="KW-0347">Helicase</keyword>
<keyword evidence="6" id="KW-0378">Hydrolase</keyword>
<dbReference type="Gene3D" id="1.10.8.60">
    <property type="match status" value="1"/>
</dbReference>
<dbReference type="Gene3D" id="2.40.50.360">
    <property type="entry name" value="RuvB-like helicase, domain II"/>
    <property type="match status" value="1"/>
</dbReference>
<evidence type="ECO:0000256" key="2">
    <source>
        <dbReference type="ARBA" id="ARBA00007519"/>
    </source>
</evidence>
<dbReference type="GO" id="GO:0016887">
    <property type="term" value="F:ATP hydrolysis activity"/>
    <property type="evidence" value="ECO:0007669"/>
    <property type="project" value="RHEA"/>
</dbReference>
<feature type="region of interest" description="Disordered" evidence="18">
    <location>
        <begin position="799"/>
        <end position="824"/>
    </location>
</feature>
<comment type="similarity">
    <text evidence="2">Belongs to the RuvB family.</text>
</comment>
<comment type="catalytic activity">
    <reaction evidence="16">
        <text>ATP + H2O = ADP + phosphate + H(+)</text>
        <dbReference type="Rhea" id="RHEA:13065"/>
        <dbReference type="ChEBI" id="CHEBI:15377"/>
        <dbReference type="ChEBI" id="CHEBI:15378"/>
        <dbReference type="ChEBI" id="CHEBI:30616"/>
        <dbReference type="ChEBI" id="CHEBI:43474"/>
        <dbReference type="ChEBI" id="CHEBI:456216"/>
        <dbReference type="EC" id="3.6.4.12"/>
    </reaction>
</comment>
<dbReference type="InterPro" id="IPR003593">
    <property type="entry name" value="AAA+_ATPase"/>
</dbReference>
<evidence type="ECO:0000256" key="13">
    <source>
        <dbReference type="ARBA" id="ARBA00023163"/>
    </source>
</evidence>
<dbReference type="InterPro" id="IPR010339">
    <property type="entry name" value="TIP49_P-loop"/>
</dbReference>
<dbReference type="FunFam" id="1.10.30.10:FF:000041">
    <property type="entry name" value="HMG box family protein"/>
    <property type="match status" value="1"/>
</dbReference>
<feature type="region of interest" description="Disordered" evidence="18">
    <location>
        <begin position="626"/>
        <end position="645"/>
    </location>
</feature>
<keyword evidence="12" id="KW-0010">Activator</keyword>
<evidence type="ECO:0000313" key="21">
    <source>
        <dbReference type="Proteomes" id="UP000326757"/>
    </source>
</evidence>
<evidence type="ECO:0000256" key="17">
    <source>
        <dbReference type="PROSITE-ProRule" id="PRU00267"/>
    </source>
</evidence>
<feature type="compositionally biased region" description="Low complexity" evidence="18">
    <location>
        <begin position="628"/>
        <end position="645"/>
    </location>
</feature>
<evidence type="ECO:0000256" key="7">
    <source>
        <dbReference type="ARBA" id="ARBA00022806"/>
    </source>
</evidence>
<feature type="region of interest" description="Disordered" evidence="18">
    <location>
        <begin position="552"/>
        <end position="605"/>
    </location>
</feature>
<dbReference type="CDD" id="cd00009">
    <property type="entry name" value="AAA"/>
    <property type="match status" value="1"/>
</dbReference>
<evidence type="ECO:0000256" key="14">
    <source>
        <dbReference type="ARBA" id="ARBA00023204"/>
    </source>
</evidence>
<dbReference type="EMBL" id="VIGI01000010">
    <property type="protein sequence ID" value="KAB8294890.1"/>
    <property type="molecule type" value="Genomic_DNA"/>
</dbReference>
<evidence type="ECO:0000256" key="9">
    <source>
        <dbReference type="ARBA" id="ARBA00022853"/>
    </source>
</evidence>
<dbReference type="InterPro" id="IPR009071">
    <property type="entry name" value="HMG_box_dom"/>
</dbReference>
<feature type="region of interest" description="Disordered" evidence="18">
    <location>
        <begin position="406"/>
        <end position="459"/>
    </location>
</feature>
<dbReference type="Proteomes" id="UP000326757">
    <property type="component" value="Unassembled WGS sequence"/>
</dbReference>
<keyword evidence="10" id="KW-0805">Transcription regulation</keyword>
<dbReference type="GO" id="GO:0005634">
    <property type="term" value="C:nucleus"/>
    <property type="evidence" value="ECO:0007669"/>
    <property type="project" value="UniProtKB-SubCell"/>
</dbReference>
<evidence type="ECO:0000256" key="5">
    <source>
        <dbReference type="ARBA" id="ARBA00022763"/>
    </source>
</evidence>
<keyword evidence="13" id="KW-0804">Transcription</keyword>
<dbReference type="OrthoDB" id="10060499at2759"/>
<evidence type="ECO:0000256" key="4">
    <source>
        <dbReference type="ARBA" id="ARBA00022741"/>
    </source>
</evidence>
<evidence type="ECO:0000256" key="10">
    <source>
        <dbReference type="ARBA" id="ARBA00023015"/>
    </source>
</evidence>
<evidence type="ECO:0000259" key="19">
    <source>
        <dbReference type="PROSITE" id="PS50118"/>
    </source>
</evidence>
<dbReference type="FunFam" id="2.40.50.360:FF:000001">
    <property type="entry name" value="RuvB-like helicase"/>
    <property type="match status" value="1"/>
</dbReference>
<evidence type="ECO:0000256" key="16">
    <source>
        <dbReference type="ARBA" id="ARBA00047995"/>
    </source>
</evidence>
<dbReference type="PROSITE" id="PS50118">
    <property type="entry name" value="HMG_BOX_2"/>
    <property type="match status" value="1"/>
</dbReference>
<reference evidence="20 21" key="1">
    <citation type="submission" date="2019-06" db="EMBL/GenBank/DDBJ databases">
        <title>Genome Sequence of the Brown Rot Fungal Pathogen Monilinia laxa.</title>
        <authorList>
            <person name="De Miccolis Angelini R.M."/>
            <person name="Landi L."/>
            <person name="Abate D."/>
            <person name="Pollastro S."/>
            <person name="Romanazzi G."/>
            <person name="Faretra F."/>
        </authorList>
    </citation>
    <scope>NUCLEOTIDE SEQUENCE [LARGE SCALE GENOMIC DNA]</scope>
    <source>
        <strain evidence="20 21">Mlax316</strain>
    </source>
</reference>
<dbReference type="PANTHER" id="PTHR11093">
    <property type="entry name" value="RUVB-RELATED REPTIN AND PONTIN"/>
    <property type="match status" value="1"/>
</dbReference>
<keyword evidence="4" id="KW-0547">Nucleotide-binding</keyword>
<dbReference type="GO" id="GO:0003700">
    <property type="term" value="F:DNA-binding transcription factor activity"/>
    <property type="evidence" value="ECO:0007669"/>
    <property type="project" value="UniProtKB-ARBA"/>
</dbReference>
<dbReference type="GO" id="GO:0006357">
    <property type="term" value="P:regulation of transcription by RNA polymerase II"/>
    <property type="evidence" value="ECO:0007669"/>
    <property type="project" value="UniProtKB-ARBA"/>
</dbReference>
<evidence type="ECO:0000256" key="11">
    <source>
        <dbReference type="ARBA" id="ARBA00023125"/>
    </source>
</evidence>
<evidence type="ECO:0000256" key="8">
    <source>
        <dbReference type="ARBA" id="ARBA00022840"/>
    </source>
</evidence>